<reference evidence="1" key="1">
    <citation type="journal article" date="2014" name="Front. Microbiol.">
        <title>High frequency of phylogenetically diverse reductive dehalogenase-homologous genes in deep subseafloor sedimentary metagenomes.</title>
        <authorList>
            <person name="Kawai M."/>
            <person name="Futagami T."/>
            <person name="Toyoda A."/>
            <person name="Takaki Y."/>
            <person name="Nishi S."/>
            <person name="Hori S."/>
            <person name="Arai W."/>
            <person name="Tsubouchi T."/>
            <person name="Morono Y."/>
            <person name="Uchiyama I."/>
            <person name="Ito T."/>
            <person name="Fujiyama A."/>
            <person name="Inagaki F."/>
            <person name="Takami H."/>
        </authorList>
    </citation>
    <scope>NUCLEOTIDE SEQUENCE</scope>
    <source>
        <strain evidence="1">Expedition CK06-06</strain>
    </source>
</reference>
<sequence>EGLAAVIGMGGGGIVMGTRFIATKESGFHENYQNVIPPAKAGDTRLVTGMLGPIRLWKNKYCMSKELVPNKENLVEIEEMRSPEELLEDWKHYMIILDGEMEDTAVLMGQSAGVINSVESLGDMVNTITKGAEECIKKAYANIK</sequence>
<dbReference type="Gene3D" id="3.20.20.70">
    <property type="entry name" value="Aldolase class I"/>
    <property type="match status" value="1"/>
</dbReference>
<dbReference type="SUPFAM" id="SSF51412">
    <property type="entry name" value="Inosine monophosphate dehydrogenase (IMPDH)"/>
    <property type="match status" value="1"/>
</dbReference>
<comment type="caution">
    <text evidence="1">The sequence shown here is derived from an EMBL/GenBank/DDBJ whole genome shotgun (WGS) entry which is preliminary data.</text>
</comment>
<dbReference type="Pfam" id="PF03060">
    <property type="entry name" value="NMO"/>
    <property type="match status" value="1"/>
</dbReference>
<evidence type="ECO:0000313" key="1">
    <source>
        <dbReference type="EMBL" id="GAG08494.1"/>
    </source>
</evidence>
<accession>X0URP9</accession>
<dbReference type="AlphaFoldDB" id="X0URP9"/>
<dbReference type="InterPro" id="IPR013785">
    <property type="entry name" value="Aldolase_TIM"/>
</dbReference>
<dbReference type="EMBL" id="BARS01023176">
    <property type="protein sequence ID" value="GAG08494.1"/>
    <property type="molecule type" value="Genomic_DNA"/>
</dbReference>
<gene>
    <name evidence="1" type="ORF">S01H1_36931</name>
</gene>
<dbReference type="PANTHER" id="PTHR32332:SF20">
    <property type="entry name" value="2-NITROPROPANE DIOXYGENASE-LIKE PROTEIN"/>
    <property type="match status" value="1"/>
</dbReference>
<name>X0URP9_9ZZZZ</name>
<protein>
    <submittedName>
        <fullName evidence="1">Uncharacterized protein</fullName>
    </submittedName>
</protein>
<feature type="non-terminal residue" evidence="1">
    <location>
        <position position="1"/>
    </location>
</feature>
<organism evidence="1">
    <name type="scientific">marine sediment metagenome</name>
    <dbReference type="NCBI Taxonomy" id="412755"/>
    <lineage>
        <taxon>unclassified sequences</taxon>
        <taxon>metagenomes</taxon>
        <taxon>ecological metagenomes</taxon>
    </lineage>
</organism>
<proteinExistence type="predicted"/>
<dbReference type="PANTHER" id="PTHR32332">
    <property type="entry name" value="2-NITROPROPANE DIOXYGENASE"/>
    <property type="match status" value="1"/>
</dbReference>